<accession>A0A3N2RLB3</accession>
<name>A0A3N2RLB3_LYSEN</name>
<proteinExistence type="predicted"/>
<dbReference type="AlphaFoldDB" id="A0A3N2RLB3"/>
<gene>
    <name evidence="1" type="ORF">D9T17_05650</name>
</gene>
<sequence length="226" mass="25065">MMRTERVAAGAAGRGRYGDPQGADMISEQEACDRVLAGFTRTRGAIASCRPDPRGEYWVIHANAYEYVVNGRSEHCRVGVGAYLVHIASGRLTITPSYETWHESIQDIYDLDDAAGAHYVLRPACAAGDKRAIVHLRQRLGCSLIDACWLLQDANRSWLTGTGRTLRQARKVLAAHGVETQVVLQDELQRALLLTPQQWTLDAMLQRLRERASRRSAADPLQDATP</sequence>
<organism evidence="1 2">
    <name type="scientific">Lysobacter enzymogenes</name>
    <dbReference type="NCBI Taxonomy" id="69"/>
    <lineage>
        <taxon>Bacteria</taxon>
        <taxon>Pseudomonadati</taxon>
        <taxon>Pseudomonadota</taxon>
        <taxon>Gammaproteobacteria</taxon>
        <taxon>Lysobacterales</taxon>
        <taxon>Lysobacteraceae</taxon>
        <taxon>Lysobacter</taxon>
    </lineage>
</organism>
<reference evidence="1 2" key="1">
    <citation type="submission" date="2018-10" db="EMBL/GenBank/DDBJ databases">
        <title>The genome of Lysobacter enzymogenes OH11.</title>
        <authorList>
            <person name="Liu F."/>
            <person name="Zhao Y."/>
            <person name="Qian G."/>
            <person name="Chen Y."/>
            <person name="Xu H."/>
        </authorList>
    </citation>
    <scope>NUCLEOTIDE SEQUENCE [LARGE SCALE GENOMIC DNA]</scope>
    <source>
        <strain evidence="1 2">OH11</strain>
    </source>
</reference>
<evidence type="ECO:0000313" key="1">
    <source>
        <dbReference type="EMBL" id="ROU08126.1"/>
    </source>
</evidence>
<dbReference type="Proteomes" id="UP000275910">
    <property type="component" value="Unassembled WGS sequence"/>
</dbReference>
<comment type="caution">
    <text evidence="1">The sequence shown here is derived from an EMBL/GenBank/DDBJ whole genome shotgun (WGS) entry which is preliminary data.</text>
</comment>
<dbReference type="EMBL" id="RCTY01000017">
    <property type="protein sequence ID" value="ROU08126.1"/>
    <property type="molecule type" value="Genomic_DNA"/>
</dbReference>
<protein>
    <submittedName>
        <fullName evidence="1">Uncharacterized protein</fullName>
    </submittedName>
</protein>
<evidence type="ECO:0000313" key="2">
    <source>
        <dbReference type="Proteomes" id="UP000275910"/>
    </source>
</evidence>